<evidence type="ECO:0000313" key="2">
    <source>
        <dbReference type="Proteomes" id="UP000830454"/>
    </source>
</evidence>
<organism evidence="1 2">
    <name type="scientific">Flavobacterium sediminilitoris</name>
    <dbReference type="NCBI Taxonomy" id="2024526"/>
    <lineage>
        <taxon>Bacteria</taxon>
        <taxon>Pseudomonadati</taxon>
        <taxon>Bacteroidota</taxon>
        <taxon>Flavobacteriia</taxon>
        <taxon>Flavobacteriales</taxon>
        <taxon>Flavobacteriaceae</taxon>
        <taxon>Flavobacterium</taxon>
    </lineage>
</organism>
<dbReference type="EMBL" id="CP090145">
    <property type="protein sequence ID" value="UOX34775.1"/>
    <property type="molecule type" value="Genomic_DNA"/>
</dbReference>
<dbReference type="Pfam" id="PF18143">
    <property type="entry name" value="HAD_SAK_2"/>
    <property type="match status" value="1"/>
</dbReference>
<keyword evidence="2" id="KW-1185">Reference proteome</keyword>
<accession>A0ABY4HQ83</accession>
<proteinExistence type="predicted"/>
<protein>
    <recommendedName>
        <fullName evidence="3">Zeta toxin</fullName>
    </recommendedName>
</protein>
<evidence type="ECO:0008006" key="3">
    <source>
        <dbReference type="Google" id="ProtNLM"/>
    </source>
</evidence>
<name>A0ABY4HQ83_9FLAO</name>
<reference evidence="1" key="1">
    <citation type="submission" date="2021-12" db="EMBL/GenBank/DDBJ databases">
        <authorList>
            <person name="Cha I.-T."/>
            <person name="Lee K.-E."/>
            <person name="Park S.-J."/>
        </authorList>
    </citation>
    <scope>NUCLEOTIDE SEQUENCE</scope>
    <source>
        <strain evidence="1">YSM-43</strain>
    </source>
</reference>
<sequence length="129" mass="15252">MHADGYSDFNKECVQNLNLLLAKYPIKIYLSSTRRTVKTLEEFNTIFRNRKINQYIEAFLPLYQCKNRKEEIERFIVATALTNYMIIDDDKSTVNLPFPMKERLIKTEFSEGFTKEKLAETIKLCNILI</sequence>
<dbReference type="Proteomes" id="UP000830454">
    <property type="component" value="Chromosome"/>
</dbReference>
<reference evidence="1" key="2">
    <citation type="submission" date="2022-04" db="EMBL/GenBank/DDBJ databases">
        <title>Complete Genome Sequence of Flavobacterium sediminilitoris YSM-43, Isolated from a Tidal Sediment.</title>
        <authorList>
            <person name="Lee P.A."/>
        </authorList>
    </citation>
    <scope>NUCLEOTIDE SEQUENCE</scope>
    <source>
        <strain evidence="1">YSM-43</strain>
    </source>
</reference>
<evidence type="ECO:0000313" key="1">
    <source>
        <dbReference type="EMBL" id="UOX34775.1"/>
    </source>
</evidence>
<gene>
    <name evidence="1" type="ORF">LXD69_04525</name>
</gene>